<keyword evidence="2" id="KW-1185">Reference proteome</keyword>
<dbReference type="Proteomes" id="UP001597112">
    <property type="component" value="Unassembled WGS sequence"/>
</dbReference>
<reference evidence="2" key="1">
    <citation type="journal article" date="2019" name="Int. J. Syst. Evol. Microbiol.">
        <title>The Global Catalogue of Microorganisms (GCM) 10K type strain sequencing project: providing services to taxonomists for standard genome sequencing and annotation.</title>
        <authorList>
            <consortium name="The Broad Institute Genomics Platform"/>
            <consortium name="The Broad Institute Genome Sequencing Center for Infectious Disease"/>
            <person name="Wu L."/>
            <person name="Ma J."/>
        </authorList>
    </citation>
    <scope>NUCLEOTIDE SEQUENCE [LARGE SCALE GENOMIC DNA]</scope>
    <source>
        <strain evidence="2">CCUG 58938</strain>
    </source>
</reference>
<sequence>MVHRPEYYIMQLRFLIILLFVSIQAVTAQSYFRDPNWMDQLSLSGALPEKLLSTRTVVFYDYRLTEKELKDTQEYFQRTGIDAIVYYELDIIMAGKDITRAYADMLNKREITNMAFLEKKDTGYRLILTAYNGKESIVDPKQTAWSASHTVLTELLKNLYRTAASVQKKQNLLINDLPEIGPTVNPIMGKRNEFFAIDLKVDPLAVPRFGDEALDKQLEEIFKNNYPLKYKLTDPALTDKELRKQGSLYVLCIVQGRGSALKEVLGYPVTPSESALVSVTYPEAGHQQLKNIPSTTTVYKIYFKHIDSGNVFLGTKWDADLTWDQALLNNVRGLKTELKLN</sequence>
<dbReference type="EMBL" id="JBHTKA010000008">
    <property type="protein sequence ID" value="MFD1001846.1"/>
    <property type="molecule type" value="Genomic_DNA"/>
</dbReference>
<evidence type="ECO:0000313" key="1">
    <source>
        <dbReference type="EMBL" id="MFD1001846.1"/>
    </source>
</evidence>
<organism evidence="1 2">
    <name type="scientific">Ohtaekwangia kribbensis</name>
    <dbReference type="NCBI Taxonomy" id="688913"/>
    <lineage>
        <taxon>Bacteria</taxon>
        <taxon>Pseudomonadati</taxon>
        <taxon>Bacteroidota</taxon>
        <taxon>Cytophagia</taxon>
        <taxon>Cytophagales</taxon>
        <taxon>Fulvivirgaceae</taxon>
        <taxon>Ohtaekwangia</taxon>
    </lineage>
</organism>
<gene>
    <name evidence="1" type="ORF">ACFQ21_21150</name>
</gene>
<name>A0ABW3K8R1_9BACT</name>
<dbReference type="RefSeq" id="WP_377582308.1">
    <property type="nucleotide sequence ID" value="NZ_JBHTKA010000008.1"/>
</dbReference>
<protein>
    <submittedName>
        <fullName evidence="1">Uncharacterized protein</fullName>
    </submittedName>
</protein>
<comment type="caution">
    <text evidence="1">The sequence shown here is derived from an EMBL/GenBank/DDBJ whole genome shotgun (WGS) entry which is preliminary data.</text>
</comment>
<evidence type="ECO:0000313" key="2">
    <source>
        <dbReference type="Proteomes" id="UP001597112"/>
    </source>
</evidence>
<proteinExistence type="predicted"/>
<accession>A0ABW3K8R1</accession>